<organism evidence="1 2">
    <name type="scientific">Plasmodium yoelii yoelii</name>
    <dbReference type="NCBI Taxonomy" id="73239"/>
    <lineage>
        <taxon>Eukaryota</taxon>
        <taxon>Sar</taxon>
        <taxon>Alveolata</taxon>
        <taxon>Apicomplexa</taxon>
        <taxon>Aconoidasida</taxon>
        <taxon>Haemosporida</taxon>
        <taxon>Plasmodiidae</taxon>
        <taxon>Plasmodium</taxon>
        <taxon>Plasmodium (Vinckeia)</taxon>
    </lineage>
</organism>
<accession>Q7RA66</accession>
<keyword evidence="2" id="KW-1185">Reference proteome</keyword>
<feature type="non-terminal residue" evidence="1">
    <location>
        <position position="1"/>
    </location>
</feature>
<name>Q7RA66_PLAYO</name>
<dbReference type="Proteomes" id="UP000008553">
    <property type="component" value="Unassembled WGS sequence"/>
</dbReference>
<evidence type="ECO:0000313" key="2">
    <source>
        <dbReference type="Proteomes" id="UP000008553"/>
    </source>
</evidence>
<reference evidence="1 2" key="1">
    <citation type="journal article" date="2002" name="Nature">
        <title>Genome sequence and comparative analysis of the model rodent malaria parasite Plasmodium yoelii yoelii.</title>
        <authorList>
            <person name="Carlton J.M."/>
            <person name="Angiuoli S.V."/>
            <person name="Suh B.B."/>
            <person name="Kooij T.W."/>
            <person name="Pertea M."/>
            <person name="Silva J.C."/>
            <person name="Ermolaeva M.D."/>
            <person name="Allen J.E."/>
            <person name="Selengut J.D."/>
            <person name="Koo H.L."/>
            <person name="Peterson J.D."/>
            <person name="Pop M."/>
            <person name="Kosack D.S."/>
            <person name="Shumway M.F."/>
            <person name="Bidwell S.L."/>
            <person name="Shallom S.J."/>
            <person name="van Aken S.E."/>
            <person name="Riedmuller S.B."/>
            <person name="Feldblyum T.V."/>
            <person name="Cho J.K."/>
            <person name="Quackenbush J."/>
            <person name="Sedegah M."/>
            <person name="Shoaibi A."/>
            <person name="Cummings L.M."/>
            <person name="Florens L."/>
            <person name="Yates J.R."/>
            <person name="Raine J.D."/>
            <person name="Sinden R.E."/>
            <person name="Harris M.A."/>
            <person name="Cunningham D.A."/>
            <person name="Preiser P.R."/>
            <person name="Bergman L.W."/>
            <person name="Vaidya A.B."/>
            <person name="van Lin L.H."/>
            <person name="Janse C.J."/>
            <person name="Waters A.P."/>
            <person name="Smith H.O."/>
            <person name="White O.R."/>
            <person name="Salzberg S.L."/>
            <person name="Venter J.C."/>
            <person name="Fraser C.M."/>
            <person name="Hoffman S.L."/>
            <person name="Gardner M.J."/>
            <person name="Carucci D.J."/>
        </authorList>
    </citation>
    <scope>NUCLEOTIDE SEQUENCE [LARGE SCALE GENOMIC DNA]</scope>
    <source>
        <strain evidence="1 2">17XNL</strain>
    </source>
</reference>
<gene>
    <name evidence="1" type="ORF">PY06637</name>
</gene>
<evidence type="ECO:0000313" key="1">
    <source>
        <dbReference type="EMBL" id="EAA18882.1"/>
    </source>
</evidence>
<proteinExistence type="predicted"/>
<dbReference type="PaxDb" id="73239-Q7RA66"/>
<sequence>NYSLYKKLHFSKKVNDKGKIEELKKADKQTAIKQRRNI</sequence>
<dbReference type="EMBL" id="AABL01002272">
    <property type="protein sequence ID" value="EAA18882.1"/>
    <property type="molecule type" value="Genomic_DNA"/>
</dbReference>
<comment type="caution">
    <text evidence="1">The sequence shown here is derived from an EMBL/GenBank/DDBJ whole genome shotgun (WGS) entry which is preliminary data.</text>
</comment>
<protein>
    <submittedName>
        <fullName evidence="1">Uncharacterized protein</fullName>
    </submittedName>
</protein>
<dbReference type="AlphaFoldDB" id="Q7RA66"/>
<dbReference type="InParanoid" id="Q7RA66"/>